<proteinExistence type="predicted"/>
<sequence>MSLPLIAQIKNQGAVGAVTIDGQVWNQVAMRPVIPFGKWGVALDLVIYFDAEGNIHTDEWDFSSPNAIKNTLIDKIYYIRYGFPGDNVYGKIGALDQVDLGYGILVSGYSNTMLYPQVRKTGFNFEYNPKSLNIEGFVNDFKENIGLFGSRISTRKIMGLPIGISFVTDRNQYLGLKDSDGDGRPNVVDDFPNDKSWWVDTDSDGLADNDPAEWDIDGDGITDTLDSRIPNWNGEIVILDKDIARKGNPLNLSEDSDGIMAIAVDIGYPLVTQENLSVSLYAQMAQMIGETVHPQSGESWRLGMGLVPFGISSRFGPARLNFEYRMIPDGRFEFNYWNRLYEIERVSFSSGINNQINLKTKESKLGRFGEQKGYFTRMILSMGTMLEASASYHDMLGEIWSVGEQDFIDNKNQTLLASLRLKKAIGKIQSARAFYQQRNVPDPFKFEYTESTILGYRLGISFGQGLVLNYTFRRSFRDMNGDGQISGDNETIDITTIETSFSF</sequence>
<dbReference type="SUPFAM" id="SSF103647">
    <property type="entry name" value="TSP type-3 repeat"/>
    <property type="match status" value="1"/>
</dbReference>
<evidence type="ECO:0000313" key="1">
    <source>
        <dbReference type="EMBL" id="CUV08765.1"/>
    </source>
</evidence>
<gene>
    <name evidence="1" type="ORF">MGWOODY_Mmi2347</name>
</gene>
<accession>A0A160VE88</accession>
<name>A0A160VE88_9ZZZZ</name>
<dbReference type="Gene3D" id="4.10.1080.10">
    <property type="entry name" value="TSP type-3 repeat"/>
    <property type="match status" value="1"/>
</dbReference>
<dbReference type="InterPro" id="IPR028974">
    <property type="entry name" value="TSP_type-3_rpt"/>
</dbReference>
<dbReference type="GO" id="GO:0005509">
    <property type="term" value="F:calcium ion binding"/>
    <property type="evidence" value="ECO:0007669"/>
    <property type="project" value="InterPro"/>
</dbReference>
<protein>
    <submittedName>
        <fullName evidence="1">Uncharacterized protein</fullName>
    </submittedName>
</protein>
<dbReference type="EMBL" id="FAXC01000124">
    <property type="protein sequence ID" value="CUV08765.1"/>
    <property type="molecule type" value="Genomic_DNA"/>
</dbReference>
<organism evidence="1">
    <name type="scientific">hydrothermal vent metagenome</name>
    <dbReference type="NCBI Taxonomy" id="652676"/>
    <lineage>
        <taxon>unclassified sequences</taxon>
        <taxon>metagenomes</taxon>
        <taxon>ecological metagenomes</taxon>
    </lineage>
</organism>
<reference evidence="1" key="1">
    <citation type="submission" date="2015-10" db="EMBL/GenBank/DDBJ databases">
        <authorList>
            <person name="Gilbert D.G."/>
        </authorList>
    </citation>
    <scope>NUCLEOTIDE SEQUENCE</scope>
</reference>
<dbReference type="AlphaFoldDB" id="A0A160VE88"/>